<evidence type="ECO:0000313" key="3">
    <source>
        <dbReference type="Proteomes" id="UP000298438"/>
    </source>
</evidence>
<proteinExistence type="predicted"/>
<dbReference type="Proteomes" id="UP000298438">
    <property type="component" value="Unassembled WGS sequence"/>
</dbReference>
<sequence length="726" mass="78149">MKAILVALMVPLCVGGCGNLSNSIQTRVEVAEKCRQALQTPTPESSAIHPDLLTLKLGDVGRCSVQLGEGEQLLSMCSFESIYAKYGWPKTKFTAVQAARDKVRDSLTALRAKLKIFSGQIENANNEMKLAEIELRKSAAPDGARLTPEQRFMALSSLARTMHENVDQVKTELAALREAIIEFRSALTAAYQEMGEQGAIELTAWGSNLEAQVSQIEQLLMGDYRIVLADTLRDRVIHHVAKRSLELLHNSLKPAQAVINRLDDKYYGAASISFLAFEPQLQDAVNRSFAQVRTVYEKRIATAGLSSNPAVNLPAYLTELRRAACENLSNDGDLPMLSELVDTMLILNIEKDGQFQPARSEPAKAEPGLLEGWTKRFRSASTVAPQSQATAESLDGYWVNASQSGSETRQTTPLNVYTANQWASRQQLLVDALTAQRQALRDEARKAAPVPISVDERKVRQLADIATAKSVDDAVRESPALLAAMPGDAVLTSSLVNNVNVSSAANAVAQASATLNAQLSMQNVNTFSPTNTIAPVFNVNTAPAPQPDSASLCSESGMAQPGVTCLKDGATYVISFAPPASYGDDSCTDKAMEDTFTGIGKTVAGYGSRNGVGFLAQVSGYASQPVARLRNCAAKPSAAAFCSYRNRAWQQVPVAGCREGERDLNRLLSAGRAQHAASTLERAAGSAALVKELVASGAGRPSLFPQYEDARERTVVLRLRPVVTLM</sequence>
<evidence type="ECO:0008006" key="4">
    <source>
        <dbReference type="Google" id="ProtNLM"/>
    </source>
</evidence>
<feature type="coiled-coil region" evidence="1">
    <location>
        <begin position="107"/>
        <end position="134"/>
    </location>
</feature>
<reference evidence="2 3" key="1">
    <citation type="submission" date="2019-03" db="EMBL/GenBank/DDBJ databases">
        <title>Draft Genome Sequence of Massilia arenosa sp. nov., a Novel Massilia Species Isolated from a Sandy-loam Maize Soil.</title>
        <authorList>
            <person name="Raths R."/>
            <person name="Peta V."/>
            <person name="Bucking H."/>
        </authorList>
    </citation>
    <scope>NUCLEOTIDE SEQUENCE [LARGE SCALE GENOMIC DNA]</scope>
    <source>
        <strain evidence="2 3">MC02</strain>
    </source>
</reference>
<evidence type="ECO:0000256" key="1">
    <source>
        <dbReference type="SAM" id="Coils"/>
    </source>
</evidence>
<protein>
    <recommendedName>
        <fullName evidence="4">OmpA-like domain-containing protein</fullName>
    </recommendedName>
</protein>
<keyword evidence="3" id="KW-1185">Reference proteome</keyword>
<dbReference type="RefSeq" id="WP_135205222.1">
    <property type="nucleotide sequence ID" value="NZ_SPVF01000006.1"/>
</dbReference>
<dbReference type="EMBL" id="SPVF01000006">
    <property type="protein sequence ID" value="TFW30213.1"/>
    <property type="molecule type" value="Genomic_DNA"/>
</dbReference>
<accession>A0A4Y9T001</accession>
<name>A0A4Y9T001_9BURK</name>
<organism evidence="2 3">
    <name type="scientific">Zemynaea arenosa</name>
    <dbReference type="NCBI Taxonomy" id="2561931"/>
    <lineage>
        <taxon>Bacteria</taxon>
        <taxon>Pseudomonadati</taxon>
        <taxon>Pseudomonadota</taxon>
        <taxon>Betaproteobacteria</taxon>
        <taxon>Burkholderiales</taxon>
        <taxon>Oxalobacteraceae</taxon>
        <taxon>Telluria group</taxon>
        <taxon>Zemynaea</taxon>
    </lineage>
</organism>
<gene>
    <name evidence="2" type="ORF">E4L96_00180</name>
</gene>
<dbReference type="OrthoDB" id="10013949at2"/>
<feature type="coiled-coil region" evidence="1">
    <location>
        <begin position="159"/>
        <end position="186"/>
    </location>
</feature>
<keyword evidence="1" id="KW-0175">Coiled coil</keyword>
<evidence type="ECO:0000313" key="2">
    <source>
        <dbReference type="EMBL" id="TFW30213.1"/>
    </source>
</evidence>
<comment type="caution">
    <text evidence="2">The sequence shown here is derived from an EMBL/GenBank/DDBJ whole genome shotgun (WGS) entry which is preliminary data.</text>
</comment>
<dbReference type="AlphaFoldDB" id="A0A4Y9T001"/>